<dbReference type="NCBIfam" id="TIGR01168">
    <property type="entry name" value="YSIRK_signal"/>
    <property type="match status" value="1"/>
</dbReference>
<protein>
    <submittedName>
        <fullName evidence="6">YSIRK-type signal peptide-containing protein</fullName>
    </submittedName>
</protein>
<dbReference type="Pfam" id="PF04650">
    <property type="entry name" value="YSIRK_signal"/>
    <property type="match status" value="1"/>
</dbReference>
<accession>A0ABS0ZJR9</accession>
<dbReference type="Gene3D" id="2.60.40.4300">
    <property type="match status" value="2"/>
</dbReference>
<dbReference type="Proteomes" id="UP000653045">
    <property type="component" value="Unassembled WGS sequence"/>
</dbReference>
<dbReference type="InterPro" id="IPR005877">
    <property type="entry name" value="YSIRK_signal_dom"/>
</dbReference>
<feature type="domain" description="Mub B2-like" evidence="5">
    <location>
        <begin position="740"/>
        <end position="840"/>
    </location>
</feature>
<evidence type="ECO:0000313" key="6">
    <source>
        <dbReference type="EMBL" id="MBJ8326276.1"/>
    </source>
</evidence>
<evidence type="ECO:0000259" key="5">
    <source>
        <dbReference type="Pfam" id="PF17966"/>
    </source>
</evidence>
<dbReference type="EMBL" id="JAENBO010000004">
    <property type="protein sequence ID" value="MBJ8326276.1"/>
    <property type="molecule type" value="Genomic_DNA"/>
</dbReference>
<feature type="domain" description="YSIRK Gram-positive signal peptide" evidence="4">
    <location>
        <begin position="9"/>
        <end position="32"/>
    </location>
</feature>
<feature type="compositionally biased region" description="Low complexity" evidence="2">
    <location>
        <begin position="891"/>
        <end position="906"/>
    </location>
</feature>
<feature type="domain" description="Mub B2-like" evidence="5">
    <location>
        <begin position="914"/>
        <end position="1021"/>
    </location>
</feature>
<sequence>MFTRKNKYETKQRFTIKKFKIGVASVLIGTLFAGFVTQVSADQLTDETSPVATSEVSTVIDESVPSEDETTVPEANPTSVDNQKAIVDESTVVADELIPSEDETTIPEANPTSVDSPKATVDESTVVADESIASEDGMTIPEEKPTSVDSSMAIVDESTVATDESTPSEDGTTTLEVESTIAETNKTEKYKVTNTIPTDKENNAIPRPQNEGQAIPERTGFRIDSVTNNIRITENTNVPNSVASAFINGSNNANNTPTGWGINISFDLSQTKPGQTTKIAFNNLGEIREMTRNKKDILASDGKTVLGTITKLDRIFEDGGNRQPFWAQRIADGKTIDQRLLADPPIVAEAGKFVYTITWSEAVSQYQVAQYSVSNDSAEGFLVPSVSKNKTIEANIAVDGNVITSSTYILPRQNMTAINSPTRVSLETVNGITYNNNVMTSKNDSVVIDTDSDITYGVGTTFNVKLADSDFITFKNIGLKSIASDGGYVTYRPYSRGAGAKPNSNDVWILNDGRILPDGTPSRFVLTPRLISPTEVEFKITQGTIMGGSVVSIPLDRMGIEKAMTMNTFDYAHITYNDRGQIIGGKIGDDRTNATLIVKGVDPNGRPVGEGENVLTTVSNKWAVNAYTTQTRTVLTGEVIVELVDVATREVLKTEDTRYNGLVTLADDGSFESNSILGSRYDLTNYVPPLTLNGPKGEEYVRVDFTPNNQRGTINNTNMDIDKDGIPDTIVQYRYVRKFANKEVSRNIAYKYSDSQETPTNLRGTKAFNPVKQSVNFTGTIKVNAKQEAVLDENNNPTYINWTPSSQTLPEKSSPLLDNYTYDIAIVDEKSVSGDIEAERQTKNNVLIYDKYEASLPEVVVTYSPIVKTVTPIPPANPGDPLIPGDPSGTPIKPGDPIDPNNPDGPTWTKEQLDNLSKQFNRTIKYIDNNGKPISSIEVDKPGSVPDGSKDIIKDAVRYYRSVTINFATGEKTFGQWQPVKGEGTFETKASPVIKGYIANKKVVEGPEVTINNQTDSSTVELPEITVVYRPLGSYVPHVPAGFEPDPENPIPSIPYPNDPADPTKPGKP</sequence>
<evidence type="ECO:0000256" key="3">
    <source>
        <dbReference type="SAM" id="SignalP"/>
    </source>
</evidence>
<gene>
    <name evidence="6" type="ORF">JHK62_06275</name>
</gene>
<feature type="region of interest" description="Disordered" evidence="2">
    <location>
        <begin position="1040"/>
        <end position="1069"/>
    </location>
</feature>
<comment type="caution">
    <text evidence="6">The sequence shown here is derived from an EMBL/GenBank/DDBJ whole genome shotgun (WGS) entry which is preliminary data.</text>
</comment>
<evidence type="ECO:0000256" key="2">
    <source>
        <dbReference type="SAM" id="MobiDB-lite"/>
    </source>
</evidence>
<evidence type="ECO:0000256" key="1">
    <source>
        <dbReference type="ARBA" id="ARBA00022729"/>
    </source>
</evidence>
<feature type="signal peptide" evidence="3">
    <location>
        <begin position="1"/>
        <end position="41"/>
    </location>
</feature>
<feature type="region of interest" description="Disordered" evidence="2">
    <location>
        <begin position="100"/>
        <end position="121"/>
    </location>
</feature>
<evidence type="ECO:0000313" key="7">
    <source>
        <dbReference type="Proteomes" id="UP000653045"/>
    </source>
</evidence>
<reference evidence="6 7" key="1">
    <citation type="journal article" date="2021" name="Int. J. Syst. Evol. Microbiol.">
        <title>Streptococcus vicugnae sp. nov., isolated from faeces of alpacas (Vicugna pacos) and cattle (Bos taurus), Streptococcus zalophi sp. nov., and Streptococcus pacificus sp. nov., isolated from respiratory tract of California sea lions (Zalophus californianus).</title>
        <authorList>
            <person name="Volokhov D.V."/>
            <person name="Zagorodnyaya T.A."/>
            <person name="Shen Z."/>
            <person name="Blom J."/>
            <person name="Furtak V.A."/>
            <person name="Eisenberg T."/>
            <person name="Fan P."/>
            <person name="Jeong K.C."/>
            <person name="Gao Y."/>
            <person name="Zhang S."/>
            <person name="Amselle M."/>
        </authorList>
    </citation>
    <scope>NUCLEOTIDE SEQUENCE [LARGE SCALE GENOMIC DNA]</scope>
    <source>
        <strain evidence="6 7">CSL7591</strain>
    </source>
</reference>
<keyword evidence="7" id="KW-1185">Reference proteome</keyword>
<feature type="compositionally biased region" description="Pro residues" evidence="2">
    <location>
        <begin position="1048"/>
        <end position="1060"/>
    </location>
</feature>
<proteinExistence type="predicted"/>
<feature type="chain" id="PRO_5045283388" evidence="3">
    <location>
        <begin position="42"/>
        <end position="1069"/>
    </location>
</feature>
<dbReference type="InterPro" id="IPR041495">
    <property type="entry name" value="Mub_B2"/>
</dbReference>
<evidence type="ECO:0000259" key="4">
    <source>
        <dbReference type="Pfam" id="PF04650"/>
    </source>
</evidence>
<feature type="non-terminal residue" evidence="6">
    <location>
        <position position="1069"/>
    </location>
</feature>
<keyword evidence="1 3" id="KW-0732">Signal</keyword>
<dbReference type="Pfam" id="PF17966">
    <property type="entry name" value="Muc_B2"/>
    <property type="match status" value="2"/>
</dbReference>
<name>A0ABS0ZJR9_9STRE</name>
<organism evidence="6 7">
    <name type="scientific">Streptococcus pacificus</name>
    <dbReference type="NCBI Taxonomy" id="2740577"/>
    <lineage>
        <taxon>Bacteria</taxon>
        <taxon>Bacillati</taxon>
        <taxon>Bacillota</taxon>
        <taxon>Bacilli</taxon>
        <taxon>Lactobacillales</taxon>
        <taxon>Streptococcaceae</taxon>
        <taxon>Streptococcus</taxon>
    </lineage>
</organism>
<dbReference type="RefSeq" id="WP_199575911.1">
    <property type="nucleotide sequence ID" value="NZ_JAENBO010000004.1"/>
</dbReference>
<feature type="region of interest" description="Disordered" evidence="2">
    <location>
        <begin position="872"/>
        <end position="909"/>
    </location>
</feature>